<organism evidence="3 4">
    <name type="scientific">Candidatus Electrothrix marina</name>
    <dbReference type="NCBI Taxonomy" id="1859130"/>
    <lineage>
        <taxon>Bacteria</taxon>
        <taxon>Pseudomonadati</taxon>
        <taxon>Thermodesulfobacteriota</taxon>
        <taxon>Desulfobulbia</taxon>
        <taxon>Desulfobulbales</taxon>
        <taxon>Desulfobulbaceae</taxon>
        <taxon>Candidatus Electrothrix</taxon>
    </lineage>
</organism>
<dbReference type="InterPro" id="IPR006015">
    <property type="entry name" value="Universal_stress_UspA"/>
</dbReference>
<dbReference type="Proteomes" id="UP000288892">
    <property type="component" value="Unassembled WGS sequence"/>
</dbReference>
<dbReference type="InterPro" id="IPR014729">
    <property type="entry name" value="Rossmann-like_a/b/a_fold"/>
</dbReference>
<protein>
    <submittedName>
        <fullName evidence="3">Nucleotide-binding universal stress protein, UspA family</fullName>
    </submittedName>
</protein>
<dbReference type="PANTHER" id="PTHR46268:SF6">
    <property type="entry name" value="UNIVERSAL STRESS PROTEIN UP12"/>
    <property type="match status" value="1"/>
</dbReference>
<evidence type="ECO:0000313" key="3">
    <source>
        <dbReference type="EMBL" id="RWX51172.1"/>
    </source>
</evidence>
<evidence type="ECO:0000256" key="1">
    <source>
        <dbReference type="ARBA" id="ARBA00008791"/>
    </source>
</evidence>
<comment type="similarity">
    <text evidence="1">Belongs to the universal stress protein A family.</text>
</comment>
<dbReference type="Gene3D" id="3.40.50.620">
    <property type="entry name" value="HUPs"/>
    <property type="match status" value="2"/>
</dbReference>
<dbReference type="Pfam" id="PF00582">
    <property type="entry name" value="Usp"/>
    <property type="match status" value="2"/>
</dbReference>
<feature type="domain" description="UspA" evidence="2">
    <location>
        <begin position="157"/>
        <end position="282"/>
    </location>
</feature>
<dbReference type="PANTHER" id="PTHR46268">
    <property type="entry name" value="STRESS RESPONSE PROTEIN NHAX"/>
    <property type="match status" value="1"/>
</dbReference>
<dbReference type="AlphaFoldDB" id="A0A444JDK6"/>
<evidence type="ECO:0000259" key="2">
    <source>
        <dbReference type="Pfam" id="PF00582"/>
    </source>
</evidence>
<feature type="domain" description="UspA" evidence="2">
    <location>
        <begin position="14"/>
        <end position="149"/>
    </location>
</feature>
<evidence type="ECO:0000313" key="4">
    <source>
        <dbReference type="Proteomes" id="UP000288892"/>
    </source>
</evidence>
<keyword evidence="4" id="KW-1185">Reference proteome</keyword>
<name>A0A444JDK6_9BACT</name>
<proteinExistence type="inferred from homology"/>
<dbReference type="PRINTS" id="PR01438">
    <property type="entry name" value="UNVRSLSTRESS"/>
</dbReference>
<dbReference type="CDD" id="cd00293">
    <property type="entry name" value="USP-like"/>
    <property type="match status" value="2"/>
</dbReference>
<dbReference type="EMBL" id="MTKS01000194">
    <property type="protein sequence ID" value="RWX51172.1"/>
    <property type="molecule type" value="Genomic_DNA"/>
</dbReference>
<dbReference type="SUPFAM" id="SSF52402">
    <property type="entry name" value="Adenine nucleotide alpha hydrolases-like"/>
    <property type="match status" value="2"/>
</dbReference>
<dbReference type="InterPro" id="IPR006016">
    <property type="entry name" value="UspA"/>
</dbReference>
<accession>A0A444JDK6</accession>
<reference evidence="3 4" key="1">
    <citation type="submission" date="2017-01" db="EMBL/GenBank/DDBJ databases">
        <title>The cable genome- insights into the physiology and evolution of filamentous bacteria capable of sulfide oxidation via long distance electron transfer.</title>
        <authorList>
            <person name="Schreiber L."/>
            <person name="Bjerg J.T."/>
            <person name="Boggild A."/>
            <person name="Van De Vossenberg J."/>
            <person name="Meysman F."/>
            <person name="Nielsen L.P."/>
            <person name="Schramm A."/>
            <person name="Kjeldsen K.U."/>
        </authorList>
    </citation>
    <scope>NUCLEOTIDE SEQUENCE [LARGE SCALE GENOMIC DNA]</scope>
    <source>
        <strain evidence="3">A5</strain>
    </source>
</reference>
<comment type="caution">
    <text evidence="3">The sequence shown here is derived from an EMBL/GenBank/DDBJ whole genome shotgun (WGS) entry which is preliminary data.</text>
</comment>
<sequence length="302" mass="32214">MTEHNTRLMGEAEIIALATDGSSYTDGAVQETIFLAQGCGAKIVILNVIAVDSESTTGLLTSPKTVSQKVTDYLDNIKKMADDSGIECEIIVEESYYRPDKTIVDLAYKHKADVLVMGRHGKRGLLKLLVGSMTSKVIGHGFPQVLVVPNGFSIRGEKILLATDGSDAAETAAETAISMGKNCSDLKQIHVLSVTSSENELEQAQALTQAVCTQGREQAPSVNFHPLALVGKPSADVIAKTAEEKQVDMILIGGHGKGLTKLLMGHVTKKVIGRAHCAVLVIEKKKNKENTAESSEGSENSE</sequence>
<gene>
    <name evidence="3" type="ORF">VU01_11942</name>
</gene>